<evidence type="ECO:0000256" key="5">
    <source>
        <dbReference type="ARBA" id="ARBA00023049"/>
    </source>
</evidence>
<evidence type="ECO:0000259" key="6">
    <source>
        <dbReference type="PROSITE" id="PS50249"/>
    </source>
</evidence>
<dbReference type="InterPro" id="IPR051929">
    <property type="entry name" value="VirAsm_ModProt"/>
</dbReference>
<sequence>MWKEMIHHCKKELPYEACGLLTGKNGIAKTIWQMKNIDQSPVSFSMDLEQIRRVFETISKTDESLLGIYHSHPTDKAYPSAGDIANSNYPDVGNLIISFSNNIPVVKCFQIIGKTVIPLNIEVVD</sequence>
<dbReference type="RefSeq" id="WP_379950177.1">
    <property type="nucleotide sequence ID" value="NZ_JBHMAF010000097.1"/>
</dbReference>
<evidence type="ECO:0000256" key="1">
    <source>
        <dbReference type="ARBA" id="ARBA00022670"/>
    </source>
</evidence>
<keyword evidence="8" id="KW-1185">Reference proteome</keyword>
<proteinExistence type="predicted"/>
<feature type="domain" description="MPN" evidence="6">
    <location>
        <begin position="1"/>
        <end position="125"/>
    </location>
</feature>
<evidence type="ECO:0000313" key="7">
    <source>
        <dbReference type="EMBL" id="MFB9759827.1"/>
    </source>
</evidence>
<dbReference type="PROSITE" id="PS50249">
    <property type="entry name" value="MPN"/>
    <property type="match status" value="1"/>
</dbReference>
<protein>
    <submittedName>
        <fullName evidence="7">M67 family metallopeptidase</fullName>
    </submittedName>
</protein>
<accession>A0ABV5WGV0</accession>
<keyword evidence="2" id="KW-0479">Metal-binding</keyword>
<keyword evidence="5" id="KW-0482">Metalloprotease</keyword>
<dbReference type="InterPro" id="IPR028090">
    <property type="entry name" value="JAB_dom_prok"/>
</dbReference>
<dbReference type="Pfam" id="PF14464">
    <property type="entry name" value="Prok-JAB"/>
    <property type="match status" value="1"/>
</dbReference>
<dbReference type="EMBL" id="JBHMAF010000097">
    <property type="protein sequence ID" value="MFB9759827.1"/>
    <property type="molecule type" value="Genomic_DNA"/>
</dbReference>
<evidence type="ECO:0000313" key="8">
    <source>
        <dbReference type="Proteomes" id="UP001589609"/>
    </source>
</evidence>
<dbReference type="InterPro" id="IPR037518">
    <property type="entry name" value="MPN"/>
</dbReference>
<evidence type="ECO:0000256" key="3">
    <source>
        <dbReference type="ARBA" id="ARBA00022801"/>
    </source>
</evidence>
<dbReference type="SUPFAM" id="SSF102712">
    <property type="entry name" value="JAB1/MPN domain"/>
    <property type="match status" value="1"/>
</dbReference>
<keyword evidence="4" id="KW-0862">Zinc</keyword>
<dbReference type="CDD" id="cd08070">
    <property type="entry name" value="MPN_like"/>
    <property type="match status" value="1"/>
</dbReference>
<evidence type="ECO:0000256" key="4">
    <source>
        <dbReference type="ARBA" id="ARBA00022833"/>
    </source>
</evidence>
<dbReference type="PANTHER" id="PTHR34858:SF1">
    <property type="entry name" value="CYSO-CYSTEINE PEPTIDASE"/>
    <property type="match status" value="1"/>
</dbReference>
<dbReference type="Proteomes" id="UP001589609">
    <property type="component" value="Unassembled WGS sequence"/>
</dbReference>
<evidence type="ECO:0000256" key="2">
    <source>
        <dbReference type="ARBA" id="ARBA00022723"/>
    </source>
</evidence>
<reference evidence="7 8" key="1">
    <citation type="submission" date="2024-09" db="EMBL/GenBank/DDBJ databases">
        <authorList>
            <person name="Sun Q."/>
            <person name="Mori K."/>
        </authorList>
    </citation>
    <scope>NUCLEOTIDE SEQUENCE [LARGE SCALE GENOMIC DNA]</scope>
    <source>
        <strain evidence="7 8">JCM 11201</strain>
    </source>
</reference>
<organism evidence="7 8">
    <name type="scientific">Ectobacillus funiculus</name>
    <dbReference type="NCBI Taxonomy" id="137993"/>
    <lineage>
        <taxon>Bacteria</taxon>
        <taxon>Bacillati</taxon>
        <taxon>Bacillota</taxon>
        <taxon>Bacilli</taxon>
        <taxon>Bacillales</taxon>
        <taxon>Bacillaceae</taxon>
        <taxon>Ectobacillus</taxon>
    </lineage>
</organism>
<keyword evidence="1" id="KW-0645">Protease</keyword>
<keyword evidence="3" id="KW-0378">Hydrolase</keyword>
<gene>
    <name evidence="7" type="ORF">ACFFMS_15625</name>
</gene>
<dbReference type="Gene3D" id="3.40.140.10">
    <property type="entry name" value="Cytidine Deaminase, domain 2"/>
    <property type="match status" value="1"/>
</dbReference>
<name>A0ABV5WGV0_9BACI</name>
<comment type="caution">
    <text evidence="7">The sequence shown here is derived from an EMBL/GenBank/DDBJ whole genome shotgun (WGS) entry which is preliminary data.</text>
</comment>
<dbReference type="PANTHER" id="PTHR34858">
    <property type="entry name" value="CYSO-CYSTEINE PEPTIDASE"/>
    <property type="match status" value="1"/>
</dbReference>